<comment type="caution">
    <text evidence="1">The sequence shown here is derived from an EMBL/GenBank/DDBJ whole genome shotgun (WGS) entry which is preliminary data.</text>
</comment>
<keyword evidence="2" id="KW-1185">Reference proteome</keyword>
<dbReference type="OrthoDB" id="2014278at2759"/>
<sequence length="507" mass="54807">MANSSVSLKLLIDTRAKRVLFAEAGKDTVDFLFYILSLPVAKLISLIGKQEMVGSLANLYESVQKLNETYIQPNQTKNTFLKPAYPVPGSTAVPLLALKDSSSGDGQKTFYGCSCPNYGNSYIKCVSDGPNATCTRCNHIMSKALTYVAPPVVQSVSSGSEGGFVKGVVTYMVMDDLVVTPMSTISSITLLNKFKVKEVGALEEKVVSFGMTEAVKLLKASLETNTVLTQVFLSHLTLFQVSRGFDVTHPTIAFNGAREGTSVVLIYASAQKLHKTMSNTYLQSLPRSCAKSSVSMKLLIDTKAKRVLFAEAGKDSVDFLFYILSLPVANIINLMGKQGMVGSLGNLYQSIENLNETYMQPNQNKDTLLKPAHSISCSSVPLLAIGDSPTVKELYTCTRNCISVTEDPTATCHGCNCKMTVLMDYVAPPAVQKESGPEGGFVKGVVTYMVMDDLAVSPMSTISSITLLNKFNVKEVGALEEKVVSFGMNEVVKLLKASLETKNVLTH</sequence>
<feature type="non-terminal residue" evidence="1">
    <location>
        <position position="507"/>
    </location>
</feature>
<name>A0A5A7R2Q1_STRAF</name>
<proteinExistence type="predicted"/>
<evidence type="ECO:0000313" key="1">
    <source>
        <dbReference type="EMBL" id="GER51630.1"/>
    </source>
</evidence>
<dbReference type="AlphaFoldDB" id="A0A5A7R2Q1"/>
<dbReference type="InterPro" id="IPR007750">
    <property type="entry name" value="DUF674"/>
</dbReference>
<reference evidence="2" key="1">
    <citation type="journal article" date="2019" name="Curr. Biol.">
        <title>Genome Sequence of Striga asiatica Provides Insight into the Evolution of Plant Parasitism.</title>
        <authorList>
            <person name="Yoshida S."/>
            <person name="Kim S."/>
            <person name="Wafula E.K."/>
            <person name="Tanskanen J."/>
            <person name="Kim Y.M."/>
            <person name="Honaas L."/>
            <person name="Yang Z."/>
            <person name="Spallek T."/>
            <person name="Conn C.E."/>
            <person name="Ichihashi Y."/>
            <person name="Cheong K."/>
            <person name="Cui S."/>
            <person name="Der J.P."/>
            <person name="Gundlach H."/>
            <person name="Jiao Y."/>
            <person name="Hori C."/>
            <person name="Ishida J.K."/>
            <person name="Kasahara H."/>
            <person name="Kiba T."/>
            <person name="Kim M.S."/>
            <person name="Koo N."/>
            <person name="Laohavisit A."/>
            <person name="Lee Y.H."/>
            <person name="Lumba S."/>
            <person name="McCourt P."/>
            <person name="Mortimer J.C."/>
            <person name="Mutuku J.M."/>
            <person name="Nomura T."/>
            <person name="Sasaki-Sekimoto Y."/>
            <person name="Seto Y."/>
            <person name="Wang Y."/>
            <person name="Wakatake T."/>
            <person name="Sakakibara H."/>
            <person name="Demura T."/>
            <person name="Yamaguchi S."/>
            <person name="Yoneyama K."/>
            <person name="Manabe R.I."/>
            <person name="Nelson D.C."/>
            <person name="Schulman A.H."/>
            <person name="Timko M.P."/>
            <person name="dePamphilis C.W."/>
            <person name="Choi D."/>
            <person name="Shirasu K."/>
        </authorList>
    </citation>
    <scope>NUCLEOTIDE SEQUENCE [LARGE SCALE GENOMIC DNA]</scope>
    <source>
        <strain evidence="2">cv. UVA1</strain>
    </source>
</reference>
<dbReference type="PANTHER" id="PTHR33103">
    <property type="entry name" value="OS01G0153900 PROTEIN"/>
    <property type="match status" value="1"/>
</dbReference>
<protein>
    <recommendedName>
        <fullName evidence="3">DUF674 domain-containing protein</fullName>
    </recommendedName>
</protein>
<gene>
    <name evidence="1" type="ORF">STAS_29030</name>
</gene>
<evidence type="ECO:0008006" key="3">
    <source>
        <dbReference type="Google" id="ProtNLM"/>
    </source>
</evidence>
<dbReference type="Proteomes" id="UP000325081">
    <property type="component" value="Unassembled WGS sequence"/>
</dbReference>
<dbReference type="Pfam" id="PF05056">
    <property type="entry name" value="DUF674"/>
    <property type="match status" value="2"/>
</dbReference>
<dbReference type="EMBL" id="BKCP01009782">
    <property type="protein sequence ID" value="GER51630.1"/>
    <property type="molecule type" value="Genomic_DNA"/>
</dbReference>
<dbReference type="PANTHER" id="PTHR33103:SF19">
    <property type="entry name" value="OS09G0544700 PROTEIN"/>
    <property type="match status" value="1"/>
</dbReference>
<accession>A0A5A7R2Q1</accession>
<organism evidence="1 2">
    <name type="scientific">Striga asiatica</name>
    <name type="common">Asiatic witchweed</name>
    <name type="synonym">Buchnera asiatica</name>
    <dbReference type="NCBI Taxonomy" id="4170"/>
    <lineage>
        <taxon>Eukaryota</taxon>
        <taxon>Viridiplantae</taxon>
        <taxon>Streptophyta</taxon>
        <taxon>Embryophyta</taxon>
        <taxon>Tracheophyta</taxon>
        <taxon>Spermatophyta</taxon>
        <taxon>Magnoliopsida</taxon>
        <taxon>eudicotyledons</taxon>
        <taxon>Gunneridae</taxon>
        <taxon>Pentapetalae</taxon>
        <taxon>asterids</taxon>
        <taxon>lamiids</taxon>
        <taxon>Lamiales</taxon>
        <taxon>Orobanchaceae</taxon>
        <taxon>Buchnereae</taxon>
        <taxon>Striga</taxon>
    </lineage>
</organism>
<evidence type="ECO:0000313" key="2">
    <source>
        <dbReference type="Proteomes" id="UP000325081"/>
    </source>
</evidence>